<evidence type="ECO:0008006" key="4">
    <source>
        <dbReference type="Google" id="ProtNLM"/>
    </source>
</evidence>
<gene>
    <name evidence="2" type="ORF">UXQ13_23040</name>
</gene>
<feature type="compositionally biased region" description="Basic and acidic residues" evidence="1">
    <location>
        <begin position="199"/>
        <end position="209"/>
    </location>
</feature>
<reference evidence="2 3" key="1">
    <citation type="submission" date="2024-03" db="EMBL/GenBank/DDBJ databases">
        <title>Draft genome sequence of Klenkia terrae.</title>
        <authorList>
            <person name="Duangmal K."/>
            <person name="Chantavorakit T."/>
        </authorList>
    </citation>
    <scope>NUCLEOTIDE SEQUENCE [LARGE SCALE GENOMIC DNA]</scope>
    <source>
        <strain evidence="2 3">JCM 17786</strain>
    </source>
</reference>
<dbReference type="Proteomes" id="UP001373496">
    <property type="component" value="Unassembled WGS sequence"/>
</dbReference>
<evidence type="ECO:0000256" key="1">
    <source>
        <dbReference type="SAM" id="MobiDB-lite"/>
    </source>
</evidence>
<comment type="caution">
    <text evidence="2">The sequence shown here is derived from an EMBL/GenBank/DDBJ whole genome shotgun (WGS) entry which is preliminary data.</text>
</comment>
<protein>
    <recommendedName>
        <fullName evidence="4">SMI1/KNR4 family protein</fullName>
    </recommendedName>
</protein>
<feature type="region of interest" description="Disordered" evidence="1">
    <location>
        <begin position="197"/>
        <end position="219"/>
    </location>
</feature>
<proteinExistence type="predicted"/>
<sequence length="219" mass="23007">MGTGQFTQAVQASFPAGITLPAPLAEALDWLDEHGHVLQTRTGPVATLLSPAERESSVGAGGAAFHPVPGDFGHWWLASDDTRVTGRLAAFVATGADGSEAGIWVDDAGRQQFVHLGSGSGSIWSGVITADPVDFLRLLAVGYDELCWPEHHEVGPAQAYADEDGPAGGWVAPAAFRTWLTGRFGVTVPATAREVVPVPDDRDGNRADDPFGAWLDLGR</sequence>
<evidence type="ECO:0000313" key="3">
    <source>
        <dbReference type="Proteomes" id="UP001373496"/>
    </source>
</evidence>
<name>A0ABU8EDA1_9ACTN</name>
<keyword evidence="3" id="KW-1185">Reference proteome</keyword>
<dbReference type="RefSeq" id="WP_336393057.1">
    <property type="nucleotide sequence ID" value="NZ_JBAPLV010000048.1"/>
</dbReference>
<evidence type="ECO:0000313" key="2">
    <source>
        <dbReference type="EMBL" id="MEI4281368.1"/>
    </source>
</evidence>
<organism evidence="2 3">
    <name type="scientific">Klenkia terrae</name>
    <dbReference type="NCBI Taxonomy" id="1052259"/>
    <lineage>
        <taxon>Bacteria</taxon>
        <taxon>Bacillati</taxon>
        <taxon>Actinomycetota</taxon>
        <taxon>Actinomycetes</taxon>
        <taxon>Geodermatophilales</taxon>
        <taxon>Geodermatophilaceae</taxon>
        <taxon>Klenkia</taxon>
    </lineage>
</organism>
<accession>A0ABU8EDA1</accession>
<dbReference type="EMBL" id="JBAPLV010000048">
    <property type="protein sequence ID" value="MEI4281368.1"/>
    <property type="molecule type" value="Genomic_DNA"/>
</dbReference>